<name>A0A183T7V7_SCHSO</name>
<feature type="compositionally biased region" description="Polar residues" evidence="2">
    <location>
        <begin position="1"/>
        <end position="15"/>
    </location>
</feature>
<evidence type="ECO:0000259" key="3">
    <source>
        <dbReference type="PROSITE" id="PS50157"/>
    </source>
</evidence>
<evidence type="ECO:0000256" key="1">
    <source>
        <dbReference type="PROSITE-ProRule" id="PRU00042"/>
    </source>
</evidence>
<gene>
    <name evidence="4" type="ORF">SSLN_LOCUS12555</name>
</gene>
<reference evidence="4 5" key="2">
    <citation type="submission" date="2018-11" db="EMBL/GenBank/DDBJ databases">
        <authorList>
            <consortium name="Pathogen Informatics"/>
        </authorList>
    </citation>
    <scope>NUCLEOTIDE SEQUENCE [LARGE SCALE GENOMIC DNA]</scope>
    <source>
        <strain evidence="4 5">NST_G2</strain>
    </source>
</reference>
<evidence type="ECO:0000313" key="4">
    <source>
        <dbReference type="EMBL" id="VDL98940.1"/>
    </source>
</evidence>
<proteinExistence type="predicted"/>
<reference evidence="6" key="1">
    <citation type="submission" date="2016-06" db="UniProtKB">
        <authorList>
            <consortium name="WormBaseParasite"/>
        </authorList>
    </citation>
    <scope>IDENTIFICATION</scope>
</reference>
<sequence length="117" mass="12911">MATNTPRTLTTSVDTSDYLPPATSTTTSAPSTNDGDSVLTCPHCDRTFTSHIGLVGHLRIHRKETGELMPGAPTHSRDRRLQRPHCPCAFTHRMALFRHTRIQRDASTYYACAACAI</sequence>
<dbReference type="InterPro" id="IPR036236">
    <property type="entry name" value="Znf_C2H2_sf"/>
</dbReference>
<feature type="domain" description="C2H2-type" evidence="3">
    <location>
        <begin position="39"/>
        <end position="66"/>
    </location>
</feature>
<evidence type="ECO:0000256" key="2">
    <source>
        <dbReference type="SAM" id="MobiDB-lite"/>
    </source>
</evidence>
<dbReference type="EMBL" id="UYSU01037362">
    <property type="protein sequence ID" value="VDL98940.1"/>
    <property type="molecule type" value="Genomic_DNA"/>
</dbReference>
<evidence type="ECO:0000313" key="6">
    <source>
        <dbReference type="WBParaSite" id="SSLN_0001302801-mRNA-1"/>
    </source>
</evidence>
<dbReference type="PROSITE" id="PS00028">
    <property type="entry name" value="ZINC_FINGER_C2H2_1"/>
    <property type="match status" value="1"/>
</dbReference>
<keyword evidence="1" id="KW-0479">Metal-binding</keyword>
<keyword evidence="1" id="KW-0863">Zinc-finger</keyword>
<feature type="compositionally biased region" description="Low complexity" evidence="2">
    <location>
        <begin position="20"/>
        <end position="32"/>
    </location>
</feature>
<dbReference type="InterPro" id="IPR013087">
    <property type="entry name" value="Znf_C2H2_type"/>
</dbReference>
<dbReference type="Pfam" id="PF00096">
    <property type="entry name" value="zf-C2H2"/>
    <property type="match status" value="1"/>
</dbReference>
<dbReference type="PROSITE" id="PS50157">
    <property type="entry name" value="ZINC_FINGER_C2H2_2"/>
    <property type="match status" value="1"/>
</dbReference>
<dbReference type="WBParaSite" id="SSLN_0001302801-mRNA-1">
    <property type="protein sequence ID" value="SSLN_0001302801-mRNA-1"/>
    <property type="gene ID" value="SSLN_0001302801"/>
</dbReference>
<dbReference type="Proteomes" id="UP000275846">
    <property type="component" value="Unassembled WGS sequence"/>
</dbReference>
<organism evidence="6">
    <name type="scientific">Schistocephalus solidus</name>
    <name type="common">Tapeworm</name>
    <dbReference type="NCBI Taxonomy" id="70667"/>
    <lineage>
        <taxon>Eukaryota</taxon>
        <taxon>Metazoa</taxon>
        <taxon>Spiralia</taxon>
        <taxon>Lophotrochozoa</taxon>
        <taxon>Platyhelminthes</taxon>
        <taxon>Cestoda</taxon>
        <taxon>Eucestoda</taxon>
        <taxon>Diphyllobothriidea</taxon>
        <taxon>Diphyllobothriidae</taxon>
        <taxon>Schistocephalus</taxon>
    </lineage>
</organism>
<feature type="region of interest" description="Disordered" evidence="2">
    <location>
        <begin position="1"/>
        <end position="34"/>
    </location>
</feature>
<keyword evidence="5" id="KW-1185">Reference proteome</keyword>
<dbReference type="GO" id="GO:0008270">
    <property type="term" value="F:zinc ion binding"/>
    <property type="evidence" value="ECO:0007669"/>
    <property type="project" value="UniProtKB-KW"/>
</dbReference>
<keyword evidence="1" id="KW-0862">Zinc</keyword>
<dbReference type="AlphaFoldDB" id="A0A183T7V7"/>
<accession>A0A183T7V7</accession>
<evidence type="ECO:0000313" key="5">
    <source>
        <dbReference type="Proteomes" id="UP000275846"/>
    </source>
</evidence>
<dbReference type="SUPFAM" id="SSF57667">
    <property type="entry name" value="beta-beta-alpha zinc fingers"/>
    <property type="match status" value="1"/>
</dbReference>
<dbReference type="SMART" id="SM00355">
    <property type="entry name" value="ZnF_C2H2"/>
    <property type="match status" value="1"/>
</dbReference>
<protein>
    <submittedName>
        <fullName evidence="6">C2H2-type domain-containing protein</fullName>
    </submittedName>
</protein>
<dbReference type="Gene3D" id="3.30.160.60">
    <property type="entry name" value="Classic Zinc Finger"/>
    <property type="match status" value="1"/>
</dbReference>